<evidence type="ECO:0000313" key="5">
    <source>
        <dbReference type="EMBL" id="MCX2746103.1"/>
    </source>
</evidence>
<evidence type="ECO:0000259" key="4">
    <source>
        <dbReference type="PROSITE" id="PS51724"/>
    </source>
</evidence>
<keyword evidence="3" id="KW-0812">Transmembrane</keyword>
<dbReference type="PROSITE" id="PS51724">
    <property type="entry name" value="SPOR"/>
    <property type="match status" value="1"/>
</dbReference>
<accession>A0ABT3RWR7</accession>
<sequence length="218" mass="24961">MEQKYRSKDSDYGLPENQSYDPIDRDKPAKAEGQQQSQRKQTSSYKKKNDDSNTGLIAAVIIVLLIAAGFAIWFFVIKPNQEADRIAEAERQRQQELEDQKLKEEQARQAELEAERQRALDSARAAQENIPAEGTINVLKSRTGRSYVVVGSFFDKDQAMDFANERKDDGLTSYIIEPYGKTRFYRVAVESFDTYQEGVQQAEGYKGEYGSEVWVLKY</sequence>
<feature type="compositionally biased region" description="Basic and acidic residues" evidence="2">
    <location>
        <begin position="1"/>
        <end position="11"/>
    </location>
</feature>
<protein>
    <recommendedName>
        <fullName evidence="4">SPOR domain-containing protein</fullName>
    </recommendedName>
</protein>
<feature type="region of interest" description="Disordered" evidence="2">
    <location>
        <begin position="1"/>
        <end position="51"/>
    </location>
</feature>
<dbReference type="InterPro" id="IPR007730">
    <property type="entry name" value="SPOR-like_dom"/>
</dbReference>
<proteinExistence type="predicted"/>
<keyword evidence="3" id="KW-1133">Transmembrane helix</keyword>
<evidence type="ECO:0000256" key="2">
    <source>
        <dbReference type="SAM" id="MobiDB-lite"/>
    </source>
</evidence>
<feature type="coiled-coil region" evidence="1">
    <location>
        <begin position="80"/>
        <end position="129"/>
    </location>
</feature>
<feature type="transmembrane region" description="Helical" evidence="3">
    <location>
        <begin position="56"/>
        <end position="76"/>
    </location>
</feature>
<reference evidence="5 6" key="1">
    <citation type="submission" date="2022-11" db="EMBL/GenBank/DDBJ databases">
        <title>The characterization of three novel Bacteroidetes species and genomic analysis of their roles in tidal elemental geochemical cycles.</title>
        <authorList>
            <person name="Ma K."/>
        </authorList>
    </citation>
    <scope>NUCLEOTIDE SEQUENCE [LARGE SCALE GENOMIC DNA]</scope>
    <source>
        <strain evidence="5 6">M17</strain>
    </source>
</reference>
<evidence type="ECO:0000256" key="3">
    <source>
        <dbReference type="SAM" id="Phobius"/>
    </source>
</evidence>
<comment type="caution">
    <text evidence="5">The sequence shown here is derived from an EMBL/GenBank/DDBJ whole genome shotgun (WGS) entry which is preliminary data.</text>
</comment>
<keyword evidence="6" id="KW-1185">Reference proteome</keyword>
<dbReference type="SUPFAM" id="SSF110997">
    <property type="entry name" value="Sporulation related repeat"/>
    <property type="match status" value="1"/>
</dbReference>
<dbReference type="Proteomes" id="UP001209885">
    <property type="component" value="Unassembled WGS sequence"/>
</dbReference>
<organism evidence="5 6">
    <name type="scientific">Mangrovivirga halotolerans</name>
    <dbReference type="NCBI Taxonomy" id="2993936"/>
    <lineage>
        <taxon>Bacteria</taxon>
        <taxon>Pseudomonadati</taxon>
        <taxon>Bacteroidota</taxon>
        <taxon>Cytophagia</taxon>
        <taxon>Cytophagales</taxon>
        <taxon>Mangrovivirgaceae</taxon>
        <taxon>Mangrovivirga</taxon>
    </lineage>
</organism>
<feature type="compositionally biased region" description="Polar residues" evidence="2">
    <location>
        <begin position="33"/>
        <end position="44"/>
    </location>
</feature>
<dbReference type="EMBL" id="JAPFQN010000014">
    <property type="protein sequence ID" value="MCX2746103.1"/>
    <property type="molecule type" value="Genomic_DNA"/>
</dbReference>
<gene>
    <name evidence="5" type="ORF">OO013_19650</name>
</gene>
<evidence type="ECO:0000256" key="1">
    <source>
        <dbReference type="SAM" id="Coils"/>
    </source>
</evidence>
<dbReference type="InterPro" id="IPR036680">
    <property type="entry name" value="SPOR-like_sf"/>
</dbReference>
<name>A0ABT3RWR7_9BACT</name>
<keyword evidence="3" id="KW-0472">Membrane</keyword>
<dbReference type="Gene3D" id="3.30.70.1070">
    <property type="entry name" value="Sporulation related repeat"/>
    <property type="match status" value="1"/>
</dbReference>
<feature type="domain" description="SPOR" evidence="4">
    <location>
        <begin position="140"/>
        <end position="218"/>
    </location>
</feature>
<evidence type="ECO:0000313" key="6">
    <source>
        <dbReference type="Proteomes" id="UP001209885"/>
    </source>
</evidence>
<dbReference type="RefSeq" id="WP_266058797.1">
    <property type="nucleotide sequence ID" value="NZ_JAPFQN010000014.1"/>
</dbReference>
<keyword evidence="1" id="KW-0175">Coiled coil</keyword>